<feature type="domain" description="Saposin B-type" evidence="3">
    <location>
        <begin position="85"/>
        <end position="170"/>
    </location>
</feature>
<feature type="chain" id="PRO_5035681438" description="Saposin B-type domain-containing protein" evidence="2">
    <location>
        <begin position="17"/>
        <end position="170"/>
    </location>
</feature>
<dbReference type="InterPro" id="IPR008139">
    <property type="entry name" value="SaposinB_dom"/>
</dbReference>
<evidence type="ECO:0000313" key="4">
    <source>
        <dbReference type="EMBL" id="CAD5209014.1"/>
    </source>
</evidence>
<keyword evidence="2" id="KW-0732">Signal</keyword>
<dbReference type="Proteomes" id="UP000783686">
    <property type="component" value="Unassembled WGS sequence"/>
</dbReference>
<dbReference type="PROSITE" id="PS50015">
    <property type="entry name" value="SAP_B"/>
    <property type="match status" value="1"/>
</dbReference>
<dbReference type="InterPro" id="IPR011001">
    <property type="entry name" value="Saposin-like"/>
</dbReference>
<organism evidence="4 5">
    <name type="scientific">Bursaphelenchus okinawaensis</name>
    <dbReference type="NCBI Taxonomy" id="465554"/>
    <lineage>
        <taxon>Eukaryota</taxon>
        <taxon>Metazoa</taxon>
        <taxon>Ecdysozoa</taxon>
        <taxon>Nematoda</taxon>
        <taxon>Chromadorea</taxon>
        <taxon>Rhabditida</taxon>
        <taxon>Tylenchina</taxon>
        <taxon>Tylenchomorpha</taxon>
        <taxon>Aphelenchoidea</taxon>
        <taxon>Aphelenchoididae</taxon>
        <taxon>Bursaphelenchus</taxon>
    </lineage>
</organism>
<dbReference type="EMBL" id="CAJFDH010000002">
    <property type="protein sequence ID" value="CAD5209014.1"/>
    <property type="molecule type" value="Genomic_DNA"/>
</dbReference>
<evidence type="ECO:0000256" key="1">
    <source>
        <dbReference type="ARBA" id="ARBA00023157"/>
    </source>
</evidence>
<proteinExistence type="predicted"/>
<evidence type="ECO:0000313" key="5">
    <source>
        <dbReference type="Proteomes" id="UP000614601"/>
    </source>
</evidence>
<sequence length="170" mass="19540">MRSLLFLSLLFFTVQGAIVQQPKAIVVEADGKEWSQAKLEIEDAVEKLKAELFEVRKEELKAAALMRASSVPKTLTSEYVDAEGHKFLCKPCNFLFETIRDELIKESRLNLEIVRPKVDAACKKWSHNVSFLDRVCEKLVDQALVSLTEWLRAEEEKINPERICVFLHMC</sequence>
<reference evidence="4" key="1">
    <citation type="submission" date="2020-09" db="EMBL/GenBank/DDBJ databases">
        <authorList>
            <person name="Kikuchi T."/>
        </authorList>
    </citation>
    <scope>NUCLEOTIDE SEQUENCE</scope>
    <source>
        <strain evidence="4">SH1</strain>
    </source>
</reference>
<dbReference type="AlphaFoldDB" id="A0A811K0P9"/>
<feature type="signal peptide" evidence="2">
    <location>
        <begin position="1"/>
        <end position="16"/>
    </location>
</feature>
<accession>A0A811K0P9</accession>
<protein>
    <recommendedName>
        <fullName evidence="3">Saposin B-type domain-containing protein</fullName>
    </recommendedName>
</protein>
<keyword evidence="1" id="KW-1015">Disulfide bond</keyword>
<dbReference type="SUPFAM" id="SSF47862">
    <property type="entry name" value="Saposin"/>
    <property type="match status" value="1"/>
</dbReference>
<keyword evidence="5" id="KW-1185">Reference proteome</keyword>
<dbReference type="Gene3D" id="1.10.225.10">
    <property type="entry name" value="Saposin-like"/>
    <property type="match status" value="1"/>
</dbReference>
<dbReference type="EMBL" id="CAJFCW020000002">
    <property type="protein sequence ID" value="CAG9088260.1"/>
    <property type="molecule type" value="Genomic_DNA"/>
</dbReference>
<evidence type="ECO:0000259" key="3">
    <source>
        <dbReference type="PROSITE" id="PS50015"/>
    </source>
</evidence>
<name>A0A811K0P9_9BILA</name>
<gene>
    <name evidence="4" type="ORF">BOKJ2_LOCUS2468</name>
</gene>
<dbReference type="OrthoDB" id="5863707at2759"/>
<dbReference type="Proteomes" id="UP000614601">
    <property type="component" value="Unassembled WGS sequence"/>
</dbReference>
<evidence type="ECO:0000256" key="2">
    <source>
        <dbReference type="SAM" id="SignalP"/>
    </source>
</evidence>
<comment type="caution">
    <text evidence="4">The sequence shown here is derived from an EMBL/GenBank/DDBJ whole genome shotgun (WGS) entry which is preliminary data.</text>
</comment>